<keyword evidence="2" id="KW-0813">Transport</keyword>
<dbReference type="GO" id="GO:0012505">
    <property type="term" value="C:endomembrane system"/>
    <property type="evidence" value="ECO:0007669"/>
    <property type="project" value="UniProtKB-SubCell"/>
</dbReference>
<feature type="transmembrane region" description="Helical" evidence="3">
    <location>
        <begin position="33"/>
        <end position="51"/>
    </location>
</feature>
<dbReference type="InterPro" id="IPR038770">
    <property type="entry name" value="Na+/solute_symporter_sf"/>
</dbReference>
<sequence length="302" mass="33101">MFDVILTACSFFVCIILGYMSKKMKLVSGDGNFIGNIVMTFTLPCALIVGFNGATFSYWMIIALFIGLVTNIIAMFFGKYITGHKQTREAQASYILNCSGFSIGNLAIPFCLTFLPSTAIGYLAMFDIGNSIICLGGSAAYASSVLDASNKTDIKAIIKRLLSAIPVDTYFVLLLLSIFHITLPKTFITLISPVASANMFLMMFMVGLQLEFVIDKAFSKGMFKIFVSRLFLSLVFTGLFMILPLDPLLKKTLIIAVFAPIAGATIIFATELKAQEKLCAMMSSLTMIFSLFVYVLLMIILV</sequence>
<evidence type="ECO:0000256" key="3">
    <source>
        <dbReference type="SAM" id="Phobius"/>
    </source>
</evidence>
<comment type="caution">
    <text evidence="4">The sequence shown here is derived from an EMBL/GenBank/DDBJ whole genome shotgun (WGS) entry which is preliminary data.</text>
</comment>
<dbReference type="Gene3D" id="1.20.1530.20">
    <property type="match status" value="1"/>
</dbReference>
<keyword evidence="3" id="KW-0812">Transmembrane</keyword>
<name>A0A0R2HDW2_9FIRM</name>
<proteinExistence type="predicted"/>
<feature type="transmembrane region" description="Helical" evidence="3">
    <location>
        <begin position="281"/>
        <end position="301"/>
    </location>
</feature>
<feature type="transmembrane region" description="Helical" evidence="3">
    <location>
        <begin position="5"/>
        <end position="21"/>
    </location>
</feature>
<gene>
    <name evidence="4" type="ORF">IV49_GL000664</name>
</gene>
<protein>
    <submittedName>
        <fullName evidence="4">Uncharacterized protein</fullName>
    </submittedName>
</protein>
<feature type="transmembrane region" description="Helical" evidence="3">
    <location>
        <begin position="57"/>
        <end position="82"/>
    </location>
</feature>
<comment type="subcellular location">
    <subcellularLocation>
        <location evidence="1">Endomembrane system</location>
        <topology evidence="1">Multi-pass membrane protein</topology>
    </subcellularLocation>
</comment>
<feature type="transmembrane region" description="Helical" evidence="3">
    <location>
        <begin position="187"/>
        <end position="214"/>
    </location>
</feature>
<dbReference type="PANTHER" id="PTHR36838">
    <property type="entry name" value="AUXIN EFFLUX CARRIER FAMILY PROTEIN"/>
    <property type="match status" value="1"/>
</dbReference>
<dbReference type="Proteomes" id="UP000051841">
    <property type="component" value="Unassembled WGS sequence"/>
</dbReference>
<feature type="transmembrane region" description="Helical" evidence="3">
    <location>
        <begin position="94"/>
        <end position="115"/>
    </location>
</feature>
<dbReference type="AlphaFoldDB" id="A0A0R2HDW2"/>
<reference evidence="4 5" key="1">
    <citation type="journal article" date="2015" name="Genome Announc.">
        <title>Expanding the biotechnology potential of lactobacilli through comparative genomics of 213 strains and associated genera.</title>
        <authorList>
            <person name="Sun Z."/>
            <person name="Harris H.M."/>
            <person name="McCann A."/>
            <person name="Guo C."/>
            <person name="Argimon S."/>
            <person name="Zhang W."/>
            <person name="Yang X."/>
            <person name="Jeffery I.B."/>
            <person name="Cooney J.C."/>
            <person name="Kagawa T.F."/>
            <person name="Liu W."/>
            <person name="Song Y."/>
            <person name="Salvetti E."/>
            <person name="Wrobel A."/>
            <person name="Rasinkangas P."/>
            <person name="Parkhill J."/>
            <person name="Rea M.C."/>
            <person name="O'Sullivan O."/>
            <person name="Ritari J."/>
            <person name="Douillard F.P."/>
            <person name="Paul Ross R."/>
            <person name="Yang R."/>
            <person name="Briner A.E."/>
            <person name="Felis G.E."/>
            <person name="de Vos W.M."/>
            <person name="Barrangou R."/>
            <person name="Klaenhammer T.R."/>
            <person name="Caufield P.W."/>
            <person name="Cui Y."/>
            <person name="Zhang H."/>
            <person name="O'Toole P.W."/>
        </authorList>
    </citation>
    <scope>NUCLEOTIDE SEQUENCE [LARGE SCALE GENOMIC DNA]</scope>
    <source>
        <strain evidence="4 5">DSM 20405</strain>
    </source>
</reference>
<organism evidence="4 5">
    <name type="scientific">Kandleria vitulina DSM 20405</name>
    <dbReference type="NCBI Taxonomy" id="1410657"/>
    <lineage>
        <taxon>Bacteria</taxon>
        <taxon>Bacillati</taxon>
        <taxon>Bacillota</taxon>
        <taxon>Erysipelotrichia</taxon>
        <taxon>Erysipelotrichales</taxon>
        <taxon>Coprobacillaceae</taxon>
        <taxon>Kandleria</taxon>
    </lineage>
</organism>
<evidence type="ECO:0000256" key="2">
    <source>
        <dbReference type="ARBA" id="ARBA00022448"/>
    </source>
</evidence>
<accession>A0A0R2HDW2</accession>
<keyword evidence="5" id="KW-1185">Reference proteome</keyword>
<keyword evidence="3" id="KW-0472">Membrane</keyword>
<evidence type="ECO:0000313" key="4">
    <source>
        <dbReference type="EMBL" id="KRN51202.1"/>
    </source>
</evidence>
<feature type="transmembrane region" description="Helical" evidence="3">
    <location>
        <begin position="251"/>
        <end position="269"/>
    </location>
</feature>
<feature type="transmembrane region" description="Helical" evidence="3">
    <location>
        <begin position="121"/>
        <end position="141"/>
    </location>
</feature>
<dbReference type="EMBL" id="JQBL01000002">
    <property type="protein sequence ID" value="KRN51202.1"/>
    <property type="molecule type" value="Genomic_DNA"/>
</dbReference>
<dbReference type="PANTHER" id="PTHR36838:SF3">
    <property type="entry name" value="TRANSPORTER AUXIN EFFLUX CARRIER EC FAMILY"/>
    <property type="match status" value="1"/>
</dbReference>
<keyword evidence="3" id="KW-1133">Transmembrane helix</keyword>
<dbReference type="PATRIC" id="fig|1410657.5.peg.691"/>
<feature type="transmembrane region" description="Helical" evidence="3">
    <location>
        <begin position="161"/>
        <end position="181"/>
    </location>
</feature>
<feature type="transmembrane region" description="Helical" evidence="3">
    <location>
        <begin position="226"/>
        <end position="245"/>
    </location>
</feature>
<dbReference type="RefSeq" id="WP_029072296.1">
    <property type="nucleotide sequence ID" value="NZ_JNKN01000005.1"/>
</dbReference>
<evidence type="ECO:0000256" key="1">
    <source>
        <dbReference type="ARBA" id="ARBA00004127"/>
    </source>
</evidence>
<evidence type="ECO:0000313" key="5">
    <source>
        <dbReference type="Proteomes" id="UP000051841"/>
    </source>
</evidence>